<evidence type="ECO:0000259" key="2">
    <source>
        <dbReference type="PROSITE" id="PS50943"/>
    </source>
</evidence>
<organism evidence="3 4">
    <name type="scientific">Flavobacterium croceum DSM 17960</name>
    <dbReference type="NCBI Taxonomy" id="1121886"/>
    <lineage>
        <taxon>Bacteria</taxon>
        <taxon>Pseudomonadati</taxon>
        <taxon>Bacteroidota</taxon>
        <taxon>Flavobacteriia</taxon>
        <taxon>Flavobacteriales</taxon>
        <taxon>Flavobacteriaceae</taxon>
        <taxon>Flavobacterium</taxon>
    </lineage>
</organism>
<dbReference type="SMART" id="SM00530">
    <property type="entry name" value="HTH_XRE"/>
    <property type="match status" value="1"/>
</dbReference>
<dbReference type="SUPFAM" id="SSF47413">
    <property type="entry name" value="lambda repressor-like DNA-binding domains"/>
    <property type="match status" value="1"/>
</dbReference>
<sequence length="76" mass="8719">MRKEVDVLSIKKFGKKLRQIRVSKGISMELLASLTSFEYSQISRIELGQINTSIDAVFKLAKALNIEPKELFDFEK</sequence>
<reference evidence="3 4" key="1">
    <citation type="submission" date="2018-01" db="EMBL/GenBank/DDBJ databases">
        <title>Genomic Encyclopedia of Type Strains, Phase I: the one thousand microbial genomes (KMG-I) project.</title>
        <authorList>
            <person name="Goeker M."/>
        </authorList>
    </citation>
    <scope>NUCLEOTIDE SEQUENCE [LARGE SCALE GENOMIC DNA]</scope>
    <source>
        <strain evidence="3 4">DSM 17960</strain>
    </source>
</reference>
<dbReference type="GO" id="GO:0003677">
    <property type="term" value="F:DNA binding"/>
    <property type="evidence" value="ECO:0007669"/>
    <property type="project" value="UniProtKB-KW"/>
</dbReference>
<evidence type="ECO:0000313" key="3">
    <source>
        <dbReference type="EMBL" id="POS01781.1"/>
    </source>
</evidence>
<dbReference type="PANTHER" id="PTHR46797">
    <property type="entry name" value="HTH-TYPE TRANSCRIPTIONAL REGULATOR"/>
    <property type="match status" value="1"/>
</dbReference>
<dbReference type="AlphaFoldDB" id="A0A2S4N7Y6"/>
<dbReference type="InterPro" id="IPR010982">
    <property type="entry name" value="Lambda_DNA-bd_dom_sf"/>
</dbReference>
<dbReference type="PANTHER" id="PTHR46797:SF1">
    <property type="entry name" value="METHYLPHOSPHONATE SYNTHASE"/>
    <property type="match status" value="1"/>
</dbReference>
<accession>A0A2S4N7Y6</accession>
<comment type="caution">
    <text evidence="3">The sequence shown here is derived from an EMBL/GenBank/DDBJ whole genome shotgun (WGS) entry which is preliminary data.</text>
</comment>
<dbReference type="Gene3D" id="1.10.260.40">
    <property type="entry name" value="lambda repressor-like DNA-binding domains"/>
    <property type="match status" value="1"/>
</dbReference>
<keyword evidence="4" id="KW-1185">Reference proteome</keyword>
<dbReference type="PROSITE" id="PS50943">
    <property type="entry name" value="HTH_CROC1"/>
    <property type="match status" value="1"/>
</dbReference>
<dbReference type="GO" id="GO:0003700">
    <property type="term" value="F:DNA-binding transcription factor activity"/>
    <property type="evidence" value="ECO:0007669"/>
    <property type="project" value="TreeGrafter"/>
</dbReference>
<dbReference type="GO" id="GO:0005829">
    <property type="term" value="C:cytosol"/>
    <property type="evidence" value="ECO:0007669"/>
    <property type="project" value="TreeGrafter"/>
</dbReference>
<evidence type="ECO:0000256" key="1">
    <source>
        <dbReference type="ARBA" id="ARBA00023125"/>
    </source>
</evidence>
<proteinExistence type="predicted"/>
<name>A0A2S4N7Y6_9FLAO</name>
<feature type="domain" description="HTH cro/C1-type" evidence="2">
    <location>
        <begin position="17"/>
        <end position="71"/>
    </location>
</feature>
<keyword evidence="1" id="KW-0238">DNA-binding</keyword>
<evidence type="ECO:0000313" key="4">
    <source>
        <dbReference type="Proteomes" id="UP000237056"/>
    </source>
</evidence>
<dbReference type="Pfam" id="PF01381">
    <property type="entry name" value="HTH_3"/>
    <property type="match status" value="1"/>
</dbReference>
<gene>
    <name evidence="3" type="ORF">Q361_108108</name>
</gene>
<protein>
    <submittedName>
        <fullName evidence="3">Helix-turn-helix protein</fullName>
    </submittedName>
</protein>
<dbReference type="InterPro" id="IPR001387">
    <property type="entry name" value="Cro/C1-type_HTH"/>
</dbReference>
<dbReference type="InterPro" id="IPR050807">
    <property type="entry name" value="TransReg_Diox_bact_type"/>
</dbReference>
<dbReference type="Proteomes" id="UP000237056">
    <property type="component" value="Unassembled WGS sequence"/>
</dbReference>
<dbReference type="EMBL" id="PQNY01000008">
    <property type="protein sequence ID" value="POS01781.1"/>
    <property type="molecule type" value="Genomic_DNA"/>
</dbReference>
<dbReference type="CDD" id="cd00093">
    <property type="entry name" value="HTH_XRE"/>
    <property type="match status" value="1"/>
</dbReference>